<name>A0A2G2Y3I9_CAPAN</name>
<dbReference type="STRING" id="4072.A0A2G2Y3I9"/>
<evidence type="ECO:0000313" key="2">
    <source>
        <dbReference type="EMBL" id="PHT64336.1"/>
    </source>
</evidence>
<protein>
    <submittedName>
        <fullName evidence="2">Uncharacterized protein</fullName>
    </submittedName>
</protein>
<gene>
    <name evidence="2" type="ORF">T459_31687</name>
</gene>
<accession>A0A2G2Y3I9</accession>
<reference evidence="2 3" key="2">
    <citation type="journal article" date="2017" name="Genome Biol.">
        <title>New reference genome sequences of hot pepper reveal the massive evolution of plant disease-resistance genes by retroduplication.</title>
        <authorList>
            <person name="Kim S."/>
            <person name="Park J."/>
            <person name="Yeom S.I."/>
            <person name="Kim Y.M."/>
            <person name="Seo E."/>
            <person name="Kim K.T."/>
            <person name="Kim M.S."/>
            <person name="Lee J.M."/>
            <person name="Cheong K."/>
            <person name="Shin H.S."/>
            <person name="Kim S.B."/>
            <person name="Han K."/>
            <person name="Lee J."/>
            <person name="Park M."/>
            <person name="Lee H.A."/>
            <person name="Lee H.Y."/>
            <person name="Lee Y."/>
            <person name="Oh S."/>
            <person name="Lee J.H."/>
            <person name="Choi E."/>
            <person name="Choi E."/>
            <person name="Lee S.E."/>
            <person name="Jeon J."/>
            <person name="Kim H."/>
            <person name="Choi G."/>
            <person name="Song H."/>
            <person name="Lee J."/>
            <person name="Lee S.C."/>
            <person name="Kwon J.K."/>
            <person name="Lee H.Y."/>
            <person name="Koo N."/>
            <person name="Hong Y."/>
            <person name="Kim R.W."/>
            <person name="Kang W.H."/>
            <person name="Huh J.H."/>
            <person name="Kang B.C."/>
            <person name="Yang T.J."/>
            <person name="Lee Y.H."/>
            <person name="Bennetzen J.L."/>
            <person name="Choi D."/>
        </authorList>
    </citation>
    <scope>NUCLEOTIDE SEQUENCE [LARGE SCALE GENOMIC DNA]</scope>
    <source>
        <strain evidence="3">cv. CM334</strain>
    </source>
</reference>
<proteinExistence type="predicted"/>
<keyword evidence="3" id="KW-1185">Reference proteome</keyword>
<evidence type="ECO:0000256" key="1">
    <source>
        <dbReference type="SAM" id="MobiDB-lite"/>
    </source>
</evidence>
<organism evidence="2 3">
    <name type="scientific">Capsicum annuum</name>
    <name type="common">Capsicum pepper</name>
    <dbReference type="NCBI Taxonomy" id="4072"/>
    <lineage>
        <taxon>Eukaryota</taxon>
        <taxon>Viridiplantae</taxon>
        <taxon>Streptophyta</taxon>
        <taxon>Embryophyta</taxon>
        <taxon>Tracheophyta</taxon>
        <taxon>Spermatophyta</taxon>
        <taxon>Magnoliopsida</taxon>
        <taxon>eudicotyledons</taxon>
        <taxon>Gunneridae</taxon>
        <taxon>Pentapetalae</taxon>
        <taxon>asterids</taxon>
        <taxon>lamiids</taxon>
        <taxon>Solanales</taxon>
        <taxon>Solanaceae</taxon>
        <taxon>Solanoideae</taxon>
        <taxon>Capsiceae</taxon>
        <taxon>Capsicum</taxon>
    </lineage>
</organism>
<feature type="region of interest" description="Disordered" evidence="1">
    <location>
        <begin position="222"/>
        <end position="249"/>
    </location>
</feature>
<evidence type="ECO:0000313" key="3">
    <source>
        <dbReference type="Proteomes" id="UP000222542"/>
    </source>
</evidence>
<comment type="caution">
    <text evidence="2">The sequence shown here is derived from an EMBL/GenBank/DDBJ whole genome shotgun (WGS) entry which is preliminary data.</text>
</comment>
<dbReference type="PANTHER" id="PTHR33022">
    <property type="entry name" value="DUF1985 DOMAIN-CONTAINING PROTEIN"/>
    <property type="match status" value="1"/>
</dbReference>
<sequence>MEMDKGKNVTGTQSFGHERYHFSYFAVCANFIGCKVIDRIKKELFGATTITRRKIILESALIVIDDGSGSGAAVGANNAPLTVFKTTNHYDYDHTGYTDFATSSKCLTCKCQDCKMKHDGVINVINALTASAKKITSKRGFIPSKRISYPYTLLEIKLAKRRRKENFQGIIKHRDCSLFVAAYAEYLSDGFQVPNDGIDAGLLRKRYDDLLWKYGEAKAQKPYASDIKDPRQPQLNSITPDEKQLVHIE</sequence>
<dbReference type="Proteomes" id="UP000222542">
    <property type="component" value="Unassembled WGS sequence"/>
</dbReference>
<dbReference type="PANTHER" id="PTHR33022:SF13">
    <property type="entry name" value="UBIQUITIN-LIKE PROTEASE FAMILY PROFILE DOMAIN-CONTAINING PROTEIN"/>
    <property type="match status" value="1"/>
</dbReference>
<dbReference type="EMBL" id="AYRZ02000015">
    <property type="protein sequence ID" value="PHT64336.1"/>
    <property type="molecule type" value="Genomic_DNA"/>
</dbReference>
<reference evidence="2 3" key="1">
    <citation type="journal article" date="2014" name="Nat. Genet.">
        <title>Genome sequence of the hot pepper provides insights into the evolution of pungency in Capsicum species.</title>
        <authorList>
            <person name="Kim S."/>
            <person name="Park M."/>
            <person name="Yeom S.I."/>
            <person name="Kim Y.M."/>
            <person name="Lee J.M."/>
            <person name="Lee H.A."/>
            <person name="Seo E."/>
            <person name="Choi J."/>
            <person name="Cheong K."/>
            <person name="Kim K.T."/>
            <person name="Jung K."/>
            <person name="Lee G.W."/>
            <person name="Oh S.K."/>
            <person name="Bae C."/>
            <person name="Kim S.B."/>
            <person name="Lee H.Y."/>
            <person name="Kim S.Y."/>
            <person name="Kim M.S."/>
            <person name="Kang B.C."/>
            <person name="Jo Y.D."/>
            <person name="Yang H.B."/>
            <person name="Jeong H.J."/>
            <person name="Kang W.H."/>
            <person name="Kwon J.K."/>
            <person name="Shin C."/>
            <person name="Lim J.Y."/>
            <person name="Park J.H."/>
            <person name="Huh J.H."/>
            <person name="Kim J.S."/>
            <person name="Kim B.D."/>
            <person name="Cohen O."/>
            <person name="Paran I."/>
            <person name="Suh M.C."/>
            <person name="Lee S.B."/>
            <person name="Kim Y.K."/>
            <person name="Shin Y."/>
            <person name="Noh S.J."/>
            <person name="Park J."/>
            <person name="Seo Y.S."/>
            <person name="Kwon S.Y."/>
            <person name="Kim H.A."/>
            <person name="Park J.M."/>
            <person name="Kim H.J."/>
            <person name="Choi S.B."/>
            <person name="Bosland P.W."/>
            <person name="Reeves G."/>
            <person name="Jo S.H."/>
            <person name="Lee B.W."/>
            <person name="Cho H.T."/>
            <person name="Choi H.S."/>
            <person name="Lee M.S."/>
            <person name="Yu Y."/>
            <person name="Do Choi Y."/>
            <person name="Park B.S."/>
            <person name="van Deynze A."/>
            <person name="Ashrafi H."/>
            <person name="Hill T."/>
            <person name="Kim W.T."/>
            <person name="Pai H.S."/>
            <person name="Ahn H.K."/>
            <person name="Yeam I."/>
            <person name="Giovannoni J.J."/>
            <person name="Rose J.K."/>
            <person name="Sorensen I."/>
            <person name="Lee S.J."/>
            <person name="Kim R.W."/>
            <person name="Choi I.Y."/>
            <person name="Choi B.S."/>
            <person name="Lim J.S."/>
            <person name="Lee Y.H."/>
            <person name="Choi D."/>
        </authorList>
    </citation>
    <scope>NUCLEOTIDE SEQUENCE [LARGE SCALE GENOMIC DNA]</scope>
    <source>
        <strain evidence="3">cv. CM334</strain>
    </source>
</reference>
<dbReference type="Gramene" id="PHT64336">
    <property type="protein sequence ID" value="PHT64336"/>
    <property type="gene ID" value="T459_31687"/>
</dbReference>
<dbReference type="AlphaFoldDB" id="A0A2G2Y3I9"/>
<feature type="compositionally biased region" description="Basic and acidic residues" evidence="1">
    <location>
        <begin position="240"/>
        <end position="249"/>
    </location>
</feature>